<feature type="non-terminal residue" evidence="3">
    <location>
        <position position="82"/>
    </location>
</feature>
<evidence type="ECO:0000313" key="4">
    <source>
        <dbReference type="Proteomes" id="UP000789405"/>
    </source>
</evidence>
<dbReference type="AlphaFoldDB" id="A0A9N9JY89"/>
<keyword evidence="2" id="KW-1133">Transmembrane helix</keyword>
<comment type="caution">
    <text evidence="3">The sequence shown here is derived from an EMBL/GenBank/DDBJ whole genome shotgun (WGS) entry which is preliminary data.</text>
</comment>
<name>A0A9N9JY89_9GLOM</name>
<keyword evidence="2" id="KW-0472">Membrane</keyword>
<protein>
    <submittedName>
        <fullName evidence="3">13484_t:CDS:1</fullName>
    </submittedName>
</protein>
<accession>A0A9N9JY89</accession>
<gene>
    <name evidence="3" type="ORF">DERYTH_LOCUS22718</name>
</gene>
<feature type="transmembrane region" description="Helical" evidence="2">
    <location>
        <begin position="53"/>
        <end position="70"/>
    </location>
</feature>
<keyword evidence="4" id="KW-1185">Reference proteome</keyword>
<evidence type="ECO:0000256" key="1">
    <source>
        <dbReference type="SAM" id="MobiDB-lite"/>
    </source>
</evidence>
<organism evidence="3 4">
    <name type="scientific">Dentiscutata erythropus</name>
    <dbReference type="NCBI Taxonomy" id="1348616"/>
    <lineage>
        <taxon>Eukaryota</taxon>
        <taxon>Fungi</taxon>
        <taxon>Fungi incertae sedis</taxon>
        <taxon>Mucoromycota</taxon>
        <taxon>Glomeromycotina</taxon>
        <taxon>Glomeromycetes</taxon>
        <taxon>Diversisporales</taxon>
        <taxon>Gigasporaceae</taxon>
        <taxon>Dentiscutata</taxon>
    </lineage>
</organism>
<sequence length="82" mass="9286">MIGPGLSQLPHHTATQDYRRNTLPPTSESENSHYLKLSHTNKQQLNMINKTDLLFWAIALLAFYGLARLGELLPNNQLDANK</sequence>
<dbReference type="Proteomes" id="UP000789405">
    <property type="component" value="Unassembled WGS sequence"/>
</dbReference>
<evidence type="ECO:0000256" key="2">
    <source>
        <dbReference type="SAM" id="Phobius"/>
    </source>
</evidence>
<dbReference type="EMBL" id="CAJVPY010032335">
    <property type="protein sequence ID" value="CAG8797654.1"/>
    <property type="molecule type" value="Genomic_DNA"/>
</dbReference>
<evidence type="ECO:0000313" key="3">
    <source>
        <dbReference type="EMBL" id="CAG8797654.1"/>
    </source>
</evidence>
<reference evidence="3" key="1">
    <citation type="submission" date="2021-06" db="EMBL/GenBank/DDBJ databases">
        <authorList>
            <person name="Kallberg Y."/>
            <person name="Tangrot J."/>
            <person name="Rosling A."/>
        </authorList>
    </citation>
    <scope>NUCLEOTIDE SEQUENCE</scope>
    <source>
        <strain evidence="3">MA453B</strain>
    </source>
</reference>
<feature type="region of interest" description="Disordered" evidence="1">
    <location>
        <begin position="1"/>
        <end position="34"/>
    </location>
</feature>
<proteinExistence type="predicted"/>
<keyword evidence="2" id="KW-0812">Transmembrane</keyword>